<gene>
    <name evidence="2" type="ORF">SALINJAH_31</name>
</gene>
<evidence type="ECO:0000313" key="3">
    <source>
        <dbReference type="Proteomes" id="UP000203219"/>
    </source>
</evidence>
<dbReference type="KEGG" id="vg:29059928"/>
<dbReference type="RefSeq" id="YP_009281985.1">
    <property type="nucleotide sequence ID" value="NC_031034.1"/>
</dbReference>
<dbReference type="EMBL" id="KX011169">
    <property type="protein sequence ID" value="ANH50677.1"/>
    <property type="molecule type" value="Genomic_DNA"/>
</dbReference>
<feature type="transmembrane region" description="Helical" evidence="1">
    <location>
        <begin position="35"/>
        <end position="59"/>
    </location>
</feature>
<keyword evidence="1" id="KW-1133">Transmembrane helix</keyword>
<evidence type="ECO:0000256" key="1">
    <source>
        <dbReference type="SAM" id="Phobius"/>
    </source>
</evidence>
<name>A0A173GBJ9_9CAUD</name>
<protein>
    <submittedName>
        <fullName evidence="2">Uncharacterized protein</fullName>
    </submittedName>
</protein>
<proteinExistence type="predicted"/>
<sequence length="64" mass="7065">MILFAVLLLICVVIMMCILGYLFKSKTITEHSTLAAIGFGLILSMWSAFLILMIIVFIIGGDIK</sequence>
<keyword evidence="1" id="KW-0812">Transmembrane</keyword>
<keyword evidence="1" id="KW-0472">Membrane</keyword>
<accession>A0A173GBJ9</accession>
<feature type="transmembrane region" description="Helical" evidence="1">
    <location>
        <begin position="6"/>
        <end position="23"/>
    </location>
</feature>
<dbReference type="Proteomes" id="UP000203219">
    <property type="component" value="Segment"/>
</dbReference>
<evidence type="ECO:0000313" key="2">
    <source>
        <dbReference type="EMBL" id="ANH50677.1"/>
    </source>
</evidence>
<dbReference type="GeneID" id="29059928"/>
<organism evidence="2 3">
    <name type="scientific">Bacillus phage SalinJah</name>
    <dbReference type="NCBI Taxonomy" id="1837830"/>
    <lineage>
        <taxon>Viruses</taxon>
        <taxon>Duplodnaviria</taxon>
        <taxon>Heunggongvirae</taxon>
        <taxon>Uroviricota</taxon>
        <taxon>Caudoviricetes</taxon>
        <taxon>Herelleviridae</taxon>
        <taxon>Bastillevirinae</taxon>
        <taxon>Wphvirus</taxon>
        <taxon>Wphvirus BPS13</taxon>
    </lineage>
</organism>
<reference evidence="3" key="1">
    <citation type="submission" date="2016-04" db="EMBL/GenBank/DDBJ databases">
        <authorList>
            <person name="Adebesin M.O."/>
            <person name="Ahama K."/>
            <person name="Alekasir E.M."/>
            <person name="Ali S."/>
            <person name="Aligholizadeh E."/>
            <person name="Allison J.M."/>
            <person name="Alzaher A."/>
            <person name="Andaya C.D."/>
            <person name="Asfaw S."/>
            <person name="Bansal N."/>
            <person name="Beauchard M.A."/>
            <person name="Betancourt K.A."/>
            <person name="Bhatia B."/>
            <person name="Boretti N.A."/>
            <person name="Brondi J.N."/>
            <person name="Byrd C.E."/>
            <person name="Cao A."/>
            <person name="Cardosa E.A."/>
            <person name="Carter A."/>
            <person name="Chen S."/>
            <person name="Chen Y."/>
            <person name="Clara V.K."/>
            <person name="Cobuzzi M."/>
            <person name="Conn O.L."/>
            <person name="Crosby I.A."/>
            <person name="Daly S.B."/>
            <person name="Depaz I.X."/>
            <person name="Dhaurali S."/>
            <person name="Dowdy K.M."/>
            <person name="Edokobi N.B."/>
            <person name="Ekanayake A.B."/>
            <person name="Ekekwe S.O."/>
            <person name="Emond M.A."/>
            <person name="Endres L."/>
            <person name="Eng S."/>
            <person name="Felkoski S.A."/>
            <person name="Gant C.D."/>
            <person name="Gaskin B."/>
            <person name="Gondal S."/>
            <person name="Gutmann J."/>
            <person name="Ha T.-A."/>
            <person name="Habteyes H."/>
            <person name="Hariri O."/>
            <person name="Healey R.M."/>
            <person name="Heins J.L."/>
            <person name="Henderson A.L."/>
            <person name="Hernandez F.M."/>
            <person name="Hoang P.T."/>
            <person name="Hope K.T."/>
            <person name="Husna A."/>
            <person name="Hussain A."/>
            <person name="Imani O."/>
            <person name="Jackson N.L."/>
            <person name="Jacob V.M."/>
            <person name="Kang C."/>
            <person name="Kantov R.M."/>
            <person name="Kavuru S."/>
            <person name="Kerr M.S."/>
            <person name="Khan O.A."/>
            <person name="Khan T.M."/>
            <person name="King T."/>
            <person name="Kulkarni R."/>
            <person name="Li A."/>
            <person name="Maczka C."/>
            <person name="Maisonet E."/>
            <person name="Majethia P.M."/>
            <person name="Malik D.A."/>
            <person name="Mariam A."/>
            <person name="Marquess E.B."/>
            <person name="Mattison J."/>
            <person name="Mcdonald N."/>
            <person name="Mehr S."/>
            <person name="Mengers S.R."/>
            <person name="Michaels D.P."/>
            <person name="Mondal S."/>
            <person name="Monney D.B."/>
            <person name="Nakhleh S.I."/>
            <person name="Ndubuizu N.C."/>
            <person name="Nguyen A.H."/>
            <person name="Nguyen K.M."/>
            <person name="Nguyen M.T."/>
            <person name="Nicholas M.L."/>
            <person name="Nimalan J.P."/>
            <person name="O'Connell R.A."/>
            <person name="Odoi E."/>
            <person name="Ojo L."/>
            <person name="Okoye A.E."/>
            <person name="Olateru-Olagbegi O."/>
            <person name="Osei K.V."/>
            <person name="Osei-Tutu A."/>
            <person name="Palilla A.M."/>
            <person name="Pancholi S."/>
            <person name="Park J.H."/>
            <person name="Patel K."/>
            <person name="Patel P."/>
            <person name="Pennington E."/>
            <person name="Peterson R.E."/>
            <person name="Pon J."/>
            <person name="Pourkarim H."/>
            <person name="Reed M.L."/>
            <person name="Rottman V."/>
            <person name="Salazar J."/>
            <person name="Samet S."/>
            <person name="Sendze O."/>
            <person name="Stelmack M.A."/>
            <person name="Stinnett R."/>
            <person name="Tchouaga A.L."/>
            <person name="Thompson E.M."/>
            <person name="Tran N.G."/>
            <person name="Truong T."/>
            <person name="Udo J.A."/>
            <person name="Verona L.T."/>
            <person name="Vu T.-Q."/>
            <person name="Wade J."/>
            <person name="Wang N.Q."/>
            <person name="Waters Z.M."/>
            <person name="Wellman R.J."/>
            <person name="Woldegabreal S."/>
            <person name="Yee A.C."/>
            <person name="Yirefu M."/>
            <person name="Zahangir S."/>
            <person name="Zhai Y."/>
            <person name="Devine C.L."/>
            <person name="Liao K."/>
            <person name="Prasad P.K."/>
            <person name="Ruthenberg K.J."/>
            <person name="Shonk J.A."/>
            <person name="Way M."/>
            <person name="Yousufi H.K."/>
            <person name="Cao L."/>
            <person name="Fox J."/>
            <person name="Hobbs E."/>
            <person name="Kilic S."/>
            <person name="Nunn R."/>
            <person name="Patel R."/>
            <person name="Rubenstein M."/>
            <person name="Cresawn S.G."/>
            <person name="Russell D.A."/>
            <person name="Pope W.H."/>
            <person name="Jacobs-Sera D."/>
            <person name="Hendrix R.W."/>
            <person name="Hatfull G.F."/>
            <person name="Erill I."/>
            <person name="Caruso S.M."/>
        </authorList>
    </citation>
    <scope>NUCLEOTIDE SEQUENCE [LARGE SCALE GENOMIC DNA]</scope>
</reference>